<evidence type="ECO:0008006" key="3">
    <source>
        <dbReference type="Google" id="ProtNLM"/>
    </source>
</evidence>
<dbReference type="EMBL" id="CP023778">
    <property type="protein sequence ID" value="ATL70779.1"/>
    <property type="molecule type" value="Genomic_DNA"/>
</dbReference>
<proteinExistence type="predicted"/>
<organism evidence="1 2">
    <name type="scientific">Nocardia terpenica</name>
    <dbReference type="NCBI Taxonomy" id="455432"/>
    <lineage>
        <taxon>Bacteria</taxon>
        <taxon>Bacillati</taxon>
        <taxon>Actinomycetota</taxon>
        <taxon>Actinomycetes</taxon>
        <taxon>Mycobacteriales</taxon>
        <taxon>Nocardiaceae</taxon>
        <taxon>Nocardia</taxon>
    </lineage>
</organism>
<gene>
    <name evidence="1" type="ORF">CRH09_35955</name>
</gene>
<evidence type="ECO:0000313" key="2">
    <source>
        <dbReference type="Proteomes" id="UP000221961"/>
    </source>
</evidence>
<accession>A0A291RU25</accession>
<dbReference type="KEGG" id="ntp:CRH09_35955"/>
<dbReference type="Proteomes" id="UP000221961">
    <property type="component" value="Chromosome"/>
</dbReference>
<name>A0A291RU25_9NOCA</name>
<protein>
    <recommendedName>
        <fullName evidence="3">Head-to-tail stopper</fullName>
    </recommendedName>
</protein>
<sequence>MGLFPTPYVVQTRRFREGPEKDPRGSLVKKWDDPVTQPVIAIGPKERVTDPSVPGYDRVIVRRQIYVPPEFTAGPEDKLVIPAHRNEPEREYTVQGYPEDYTEGPWDFRPGLVVRVTRTEG</sequence>
<evidence type="ECO:0000313" key="1">
    <source>
        <dbReference type="EMBL" id="ATL70779.1"/>
    </source>
</evidence>
<reference evidence="1 2" key="1">
    <citation type="submission" date="2017-10" db="EMBL/GenBank/DDBJ databases">
        <title>Comparative genomics between pathogenic Norcardia.</title>
        <authorList>
            <person name="Zeng L."/>
        </authorList>
    </citation>
    <scope>NUCLEOTIDE SEQUENCE [LARGE SCALE GENOMIC DNA]</scope>
    <source>
        <strain evidence="1 2">NC_YFY_NT001</strain>
    </source>
</reference>
<dbReference type="AlphaFoldDB" id="A0A291RU25"/>